<dbReference type="InterPro" id="IPR037219">
    <property type="entry name" value="Peptidase_M41-like"/>
</dbReference>
<dbReference type="PANTHER" id="PTHR23076:SF97">
    <property type="entry name" value="ATP-DEPENDENT ZINC METALLOPROTEASE YME1L1"/>
    <property type="match status" value="1"/>
</dbReference>
<dbReference type="InterPro" id="IPR003960">
    <property type="entry name" value="ATPase_AAA_CS"/>
</dbReference>
<protein>
    <submittedName>
        <fullName evidence="3">FtsH</fullName>
    </submittedName>
</protein>
<dbReference type="Gene3D" id="1.10.8.60">
    <property type="match status" value="1"/>
</dbReference>
<dbReference type="EMBL" id="MN794236">
    <property type="protein sequence ID" value="QOZ41712.1"/>
    <property type="molecule type" value="Genomic_DNA"/>
</dbReference>
<dbReference type="GO" id="GO:0004176">
    <property type="term" value="F:ATP-dependent peptidase activity"/>
    <property type="evidence" value="ECO:0007669"/>
    <property type="project" value="InterPro"/>
</dbReference>
<dbReference type="GO" id="GO:0016887">
    <property type="term" value="F:ATP hydrolysis activity"/>
    <property type="evidence" value="ECO:0007669"/>
    <property type="project" value="InterPro"/>
</dbReference>
<geneLocation type="non-photosynthetic plastid" evidence="3"/>
<dbReference type="InterPro" id="IPR003959">
    <property type="entry name" value="ATPase_AAA_core"/>
</dbReference>
<dbReference type="GO" id="GO:0004222">
    <property type="term" value="F:metalloendopeptidase activity"/>
    <property type="evidence" value="ECO:0007669"/>
    <property type="project" value="InterPro"/>
</dbReference>
<dbReference type="InterPro" id="IPR003593">
    <property type="entry name" value="AAA+_ATPase"/>
</dbReference>
<dbReference type="Gene3D" id="1.20.58.760">
    <property type="entry name" value="Peptidase M41"/>
    <property type="match status" value="1"/>
</dbReference>
<dbReference type="Gene3D" id="3.40.50.300">
    <property type="entry name" value="P-loop containing nucleotide triphosphate hydrolases"/>
    <property type="match status" value="1"/>
</dbReference>
<dbReference type="GO" id="GO:0006508">
    <property type="term" value="P:proteolysis"/>
    <property type="evidence" value="ECO:0007669"/>
    <property type="project" value="InterPro"/>
</dbReference>
<keyword evidence="1" id="KW-1133">Transmembrane helix</keyword>
<dbReference type="InterPro" id="IPR027417">
    <property type="entry name" value="P-loop_NTPase"/>
</dbReference>
<keyword evidence="3" id="KW-0934">Plastid</keyword>
<keyword evidence="1" id="KW-0472">Membrane</keyword>
<dbReference type="Pfam" id="PF00004">
    <property type="entry name" value="AAA"/>
    <property type="match status" value="2"/>
</dbReference>
<dbReference type="RefSeq" id="YP_010040816.1">
    <property type="nucleotide sequence ID" value="NC_054192.1"/>
</dbReference>
<feature type="domain" description="AAA+ ATPase" evidence="2">
    <location>
        <begin position="1118"/>
        <end position="1310"/>
    </location>
</feature>
<gene>
    <name evidence="3" type="primary">ftsH</name>
    <name evidence="3" type="ORF">DBVPGpl_065</name>
</gene>
<dbReference type="PROSITE" id="PS00674">
    <property type="entry name" value="AAA"/>
    <property type="match status" value="1"/>
</dbReference>
<keyword evidence="1" id="KW-0812">Transmembrane</keyword>
<proteinExistence type="predicted"/>
<name>A0A873HVV2_PROWI</name>
<dbReference type="GO" id="GO:0005524">
    <property type="term" value="F:ATP binding"/>
    <property type="evidence" value="ECO:0007669"/>
    <property type="project" value="InterPro"/>
</dbReference>
<evidence type="ECO:0000313" key="3">
    <source>
        <dbReference type="EMBL" id="QOZ41712.1"/>
    </source>
</evidence>
<reference evidence="3" key="1">
    <citation type="journal article" name="Front. Plant Sci.">
        <title>Sequencing and Analysis of the Complete Organellar Genomes of Prototheca wickerhamii.</title>
        <authorList>
            <person name="Bakula Z."/>
            <person name="Gromadka R."/>
            <person name="Gawor J."/>
            <person name="Siedlecki P."/>
            <person name="Pomorski J.J."/>
            <person name="Maciszewski K."/>
            <person name="Gromadka A."/>
            <person name="Karnkowska A."/>
            <person name="Jagielski T."/>
        </authorList>
    </citation>
    <scope>NUCLEOTIDE SEQUENCE</scope>
    <source>
        <strain evidence="3">DBVPG</strain>
    </source>
</reference>
<dbReference type="PANTHER" id="PTHR23076">
    <property type="entry name" value="METALLOPROTEASE M41 FTSH"/>
    <property type="match status" value="1"/>
</dbReference>
<sequence length="1777" mass="209186">MGVDSYTVDTSKLFKKENVELRPPYPFEELKDLNKLKIKEHVSLLIKREFIKVWRRRCLFKNAALARKFVENPIEVNYPTNIIKKIILNLGKKIRQYWSYILNIFRKKWIITIIYKCKPFWYILAYINILKSNEIRNFLKRKLVFRIYAHRVLLHLFIRSIPINKGVVLSLIPFFVSAVNVMIFKFRPHYFKYTLPLLSPPIQTIKWETLLKSDNALNILGLEKNNITYCGDHLLIRRNKEPKLFGNLYYKNYIFTNTNTSQRKKRFISLREMLQDLDVFPLKMSSNRQLRPSRISLKRINKIPLSDQAIKWILKQVSFEKNVAYFDFFVRSIYSSTENPRTLWAIFAEYVKLENARLRLKTEKKPVVILNKKKPQIDKSQWDSKDYLVETTIDLPPRLIRPTEKKIKFPILPNEDQIIYDKPNWPLEFYRTYLTNVSNVKRIFSLIQNDLQSELALSETERLDEFSFLYKIKEKKILKTIQLRIFSDDDSNSSYNRLPISDKRKISLNFLKNYKGEKKVTSSFENFKFKFKRVSKRPKKKKSKLGKLFRLKKFELEPIKKLHKKNPRFINEVRKKLDLEENRFFSKDRRIFIKPRLMTGYTYPDSTLSEVRTLKFYDFLTQFKKTTLIKIELPPNFSITSYIPIAFPEAPDTSKIKIATVKRKKGKKKFNDMILSNALESEFDPQEYLTQYEKEDLGLFGTEVIESEKLPFNYRGPGVVVTENNDIVLSCKHKYPKNAKYYLYPCRIPFDYYTGSSDDPNKNNQDIPLRKDYNIIREWLFSYLTPDNPLQHGTLLTNDIDHIKNITREALHRRAMNNPDYQRLITTQFGHHMYRVKRKGFWKKWGVFPFRRSDLDIPTLWNSDLPSQPNGILIGYSDDDWFERTKIVKEFVFPIWREEVLGDYEELDNSHYERKRLLATTKGYFSGTLPSTPLMIPTKDERPKFYFGATPEIDYTANPYALQFIYKIYKSINNPHVTELIRGLGFGHQAVITTSSTTYKNKLFFDVYEPVTLQVWLYISYLAFGYLGIILVRQVAVVYSHEFLHILLDQLKDTGYLPPELRDELNIILGYKDAGFRIATEFKKGFGHIVGIEKYINQFVEIVLYLRGGIQNPDIAKNAQTILLVGPPGTGKTILIQALAFEANVPVLTLTAQGAQEPDALDRLFKKARKLAPCIVFFDEIDNIGRKREGVLGFEDVLNDDFIKKSIREDEFPEMSTLIGQVDDLNPHFLRNKKEFNMSVNRDVQNHLIKKHDDEYYRVGILSRLLIELDGISSREGIVIIGATNRVDVLDSALLRPGRFNRHIRVSLPNREKRLQLFQFYTKGLGSTPDIPWDYLSKLTFGYSAADIAAIMNESCMKAILDNSLHSLESIEHGIDRLTTNAIIKPTLSEKERTSKNIEFNYYYSTVRGAYYQAGKALVGTLLKYHPPIIALHLWYRENSPRYEQIQLTTLVEWLRFVFRGELEHRIIGAFGGKAGEWVFLENLRDIADKSFISNMGAQEWKIAQALIHLLVDKWHMYTPHNFLLQEQRPLLSNFNLFVYTDVKEQFLYEFAQTFEASPKGFNLLGFEEDKNPQTLFSLTWWQMKLQEHYLELELQKWYSLWLSNPEEWKFNPQWVSPDSTFHQNTTKEDIYFGTKYKDLAFLIRDYRINSIILEACNVSFLITTTYREILDQLAYELLHEGILREYQIYKIFENFGIDCVKIKEELNQSLSSAVLNTDLPSNYKILYHSWGPYSAKPTIRWIDIEAVKNSTTSTLSNEKEKKNLDNENIAKDRDLD</sequence>
<dbReference type="SUPFAM" id="SSF140990">
    <property type="entry name" value="FtsH protease domain-like"/>
    <property type="match status" value="1"/>
</dbReference>
<accession>A0A873HVV2</accession>
<dbReference type="SUPFAM" id="SSF52540">
    <property type="entry name" value="P-loop containing nucleoside triphosphate hydrolases"/>
    <property type="match status" value="1"/>
</dbReference>
<organism evidence="3">
    <name type="scientific">Prototheca wickerhamii</name>
    <dbReference type="NCBI Taxonomy" id="3111"/>
    <lineage>
        <taxon>Eukaryota</taxon>
        <taxon>Viridiplantae</taxon>
        <taxon>Chlorophyta</taxon>
        <taxon>core chlorophytes</taxon>
        <taxon>Trebouxiophyceae</taxon>
        <taxon>Chlorellales</taxon>
        <taxon>Chlorellaceae</taxon>
        <taxon>Prototheca</taxon>
    </lineage>
</organism>
<dbReference type="GeneID" id="63880555"/>
<evidence type="ECO:0000256" key="1">
    <source>
        <dbReference type="SAM" id="Phobius"/>
    </source>
</evidence>
<evidence type="ECO:0000259" key="2">
    <source>
        <dbReference type="SMART" id="SM00382"/>
    </source>
</evidence>
<feature type="transmembrane region" description="Helical" evidence="1">
    <location>
        <begin position="167"/>
        <end position="184"/>
    </location>
</feature>
<dbReference type="SMART" id="SM00382">
    <property type="entry name" value="AAA"/>
    <property type="match status" value="1"/>
</dbReference>